<evidence type="ECO:0000256" key="9">
    <source>
        <dbReference type="SAM" id="Phobius"/>
    </source>
</evidence>
<feature type="domain" description="MotA/TolQ/ExbB proton channel" evidence="10">
    <location>
        <begin position="48"/>
        <end position="162"/>
    </location>
</feature>
<keyword evidence="5 8" id="KW-0653">Protein transport</keyword>
<proteinExistence type="inferred from homology"/>
<name>A0A6M8ED31_9BACT</name>
<dbReference type="AlphaFoldDB" id="A0A6M8ED31"/>
<keyword evidence="7 9" id="KW-0472">Membrane</keyword>
<evidence type="ECO:0000256" key="2">
    <source>
        <dbReference type="ARBA" id="ARBA00022448"/>
    </source>
</evidence>
<comment type="similarity">
    <text evidence="8">Belongs to the exbB/tolQ family.</text>
</comment>
<dbReference type="KEGG" id="paco:AACT_0647"/>
<evidence type="ECO:0000256" key="1">
    <source>
        <dbReference type="ARBA" id="ARBA00004429"/>
    </source>
</evidence>
<dbReference type="Pfam" id="PF01618">
    <property type="entry name" value="MotA_ExbB"/>
    <property type="match status" value="1"/>
</dbReference>
<dbReference type="PANTHER" id="PTHR30625">
    <property type="entry name" value="PROTEIN TOLQ"/>
    <property type="match status" value="1"/>
</dbReference>
<dbReference type="RefSeq" id="WP_172124932.1">
    <property type="nucleotide sequence ID" value="NZ_CP042652.1"/>
</dbReference>
<protein>
    <submittedName>
        <fullName evidence="11">TonB system transport protein ExbB</fullName>
    </submittedName>
</protein>
<feature type="transmembrane region" description="Helical" evidence="9">
    <location>
        <begin position="125"/>
        <end position="145"/>
    </location>
</feature>
<dbReference type="Proteomes" id="UP000503483">
    <property type="component" value="Chromosome"/>
</dbReference>
<keyword evidence="3" id="KW-1003">Cell membrane</keyword>
<keyword evidence="2 8" id="KW-0813">Transport</keyword>
<evidence type="ECO:0000313" key="12">
    <source>
        <dbReference type="Proteomes" id="UP000503483"/>
    </source>
</evidence>
<keyword evidence="4 9" id="KW-0812">Transmembrane</keyword>
<feature type="transmembrane region" description="Helical" evidence="9">
    <location>
        <begin position="14"/>
        <end position="39"/>
    </location>
</feature>
<evidence type="ECO:0000256" key="5">
    <source>
        <dbReference type="ARBA" id="ARBA00022927"/>
    </source>
</evidence>
<dbReference type="PANTHER" id="PTHR30625:SF15">
    <property type="entry name" value="BIOPOLYMER TRANSPORT PROTEIN EXBB"/>
    <property type="match status" value="1"/>
</dbReference>
<comment type="subcellular location">
    <subcellularLocation>
        <location evidence="1">Cell inner membrane</location>
        <topology evidence="1">Multi-pass membrane protein</topology>
    </subcellularLocation>
    <subcellularLocation>
        <location evidence="8">Membrane</location>
        <topology evidence="8">Multi-pass membrane protein</topology>
    </subcellularLocation>
</comment>
<evidence type="ECO:0000256" key="8">
    <source>
        <dbReference type="RuleBase" id="RU004057"/>
    </source>
</evidence>
<evidence type="ECO:0000256" key="4">
    <source>
        <dbReference type="ARBA" id="ARBA00022692"/>
    </source>
</evidence>
<evidence type="ECO:0000256" key="6">
    <source>
        <dbReference type="ARBA" id="ARBA00022989"/>
    </source>
</evidence>
<accession>A0A6M8ED31</accession>
<dbReference type="InterPro" id="IPR050790">
    <property type="entry name" value="ExbB/TolQ_transport"/>
</dbReference>
<reference evidence="11 12" key="1">
    <citation type="submission" date="2019-08" db="EMBL/GenBank/DDBJ databases">
        <title>Complete genome sequence of Arcobacter acticola.</title>
        <authorList>
            <person name="Miller W."/>
        </authorList>
    </citation>
    <scope>NUCLEOTIDE SEQUENCE [LARGE SCALE GENOMIC DNA]</scope>
    <source>
        <strain evidence="11 12">KCTC 52212</strain>
    </source>
</reference>
<keyword evidence="6 9" id="KW-1133">Transmembrane helix</keyword>
<gene>
    <name evidence="11" type="primary">exbB2</name>
    <name evidence="11" type="ORF">AACT_0647</name>
</gene>
<dbReference type="InterPro" id="IPR002898">
    <property type="entry name" value="MotA_ExbB_proton_chnl"/>
</dbReference>
<evidence type="ECO:0000256" key="7">
    <source>
        <dbReference type="ARBA" id="ARBA00023136"/>
    </source>
</evidence>
<dbReference type="GO" id="GO:0005886">
    <property type="term" value="C:plasma membrane"/>
    <property type="evidence" value="ECO:0007669"/>
    <property type="project" value="UniProtKB-SubCell"/>
</dbReference>
<evidence type="ECO:0000259" key="10">
    <source>
        <dbReference type="Pfam" id="PF01618"/>
    </source>
</evidence>
<evidence type="ECO:0000256" key="3">
    <source>
        <dbReference type="ARBA" id="ARBA00022475"/>
    </source>
</evidence>
<organism evidence="11 12">
    <name type="scientific">Arcobacter acticola</name>
    <dbReference type="NCBI Taxonomy" id="1849015"/>
    <lineage>
        <taxon>Bacteria</taxon>
        <taxon>Pseudomonadati</taxon>
        <taxon>Campylobacterota</taxon>
        <taxon>Epsilonproteobacteria</taxon>
        <taxon>Campylobacterales</taxon>
        <taxon>Arcobacteraceae</taxon>
        <taxon>Arcobacter</taxon>
    </lineage>
</organism>
<dbReference type="GO" id="GO:0017038">
    <property type="term" value="P:protein import"/>
    <property type="evidence" value="ECO:0007669"/>
    <property type="project" value="TreeGrafter"/>
</dbReference>
<keyword evidence="12" id="KW-1185">Reference proteome</keyword>
<dbReference type="EMBL" id="CP042652">
    <property type="protein sequence ID" value="QKE27852.1"/>
    <property type="molecule type" value="Genomic_DNA"/>
</dbReference>
<evidence type="ECO:0000313" key="11">
    <source>
        <dbReference type="EMBL" id="QKE27852.1"/>
    </source>
</evidence>
<feature type="transmembrane region" description="Helical" evidence="9">
    <location>
        <begin position="80"/>
        <end position="105"/>
    </location>
</feature>
<sequence length="169" mass="18749">MGVDLITYIDRGGIIVYILIFLNIIGFTIMFWKLVVIALSSNKREFLINEIITFAKENNEEFKKDSIENFINRKIRKLEFGLNTVKIIASIAPLLGLLGTVIGVLDSFDSITKSGLGDPSIFSSGISVALITTIAGLIVAIPHYIGYNYIVGILDDIELKIQKEVLKKI</sequence>